<dbReference type="Gene3D" id="3.30.559.10">
    <property type="entry name" value="Chloramphenicol acetyltransferase-like domain"/>
    <property type="match status" value="2"/>
</dbReference>
<keyword evidence="4" id="KW-1185">Reference proteome</keyword>
<dbReference type="EMBL" id="JBCGBO010000024">
    <property type="protein sequence ID" value="KAK9181676.1"/>
    <property type="molecule type" value="Genomic_DNA"/>
</dbReference>
<dbReference type="Pfam" id="PF02458">
    <property type="entry name" value="Transferase"/>
    <property type="match status" value="1"/>
</dbReference>
<dbReference type="Proteomes" id="UP001428341">
    <property type="component" value="Unassembled WGS sequence"/>
</dbReference>
<accession>A0AAP0LS13</accession>
<evidence type="ECO:0000256" key="1">
    <source>
        <dbReference type="ARBA" id="ARBA00022679"/>
    </source>
</evidence>
<dbReference type="PANTHER" id="PTHR31625">
    <property type="match status" value="1"/>
</dbReference>
<evidence type="ECO:0000256" key="2">
    <source>
        <dbReference type="ARBA" id="ARBA00023315"/>
    </source>
</evidence>
<gene>
    <name evidence="3" type="ORF">WN944_024815</name>
</gene>
<dbReference type="GO" id="GO:0016747">
    <property type="term" value="F:acyltransferase activity, transferring groups other than amino-acyl groups"/>
    <property type="evidence" value="ECO:0007669"/>
    <property type="project" value="UniProtKB-ARBA"/>
</dbReference>
<dbReference type="InterPro" id="IPR051504">
    <property type="entry name" value="Plant_metabolite_acyltrans"/>
</dbReference>
<comment type="caution">
    <text evidence="3">The sequence shown here is derived from an EMBL/GenBank/DDBJ whole genome shotgun (WGS) entry which is preliminary data.</text>
</comment>
<reference evidence="3 4" key="1">
    <citation type="submission" date="2024-05" db="EMBL/GenBank/DDBJ databases">
        <title>Haplotype-resolved chromosome-level genome assembly of Huyou (Citrus changshanensis).</title>
        <authorList>
            <person name="Miao C."/>
            <person name="Chen W."/>
            <person name="Wu Y."/>
            <person name="Wang L."/>
            <person name="Zhao S."/>
            <person name="Grierson D."/>
            <person name="Xu C."/>
            <person name="Chen K."/>
        </authorList>
    </citation>
    <scope>NUCLEOTIDE SEQUENCE [LARGE SCALE GENOMIC DNA]</scope>
    <source>
        <strain evidence="3">01-14</strain>
        <tissue evidence="3">Leaf</tissue>
    </source>
</reference>
<dbReference type="InterPro" id="IPR023213">
    <property type="entry name" value="CAT-like_dom_sf"/>
</dbReference>
<protein>
    <submittedName>
        <fullName evidence="3">Uncharacterized protein</fullName>
    </submittedName>
</protein>
<proteinExistence type="predicted"/>
<organism evidence="3 4">
    <name type="scientific">Citrus x changshan-huyou</name>
    <dbReference type="NCBI Taxonomy" id="2935761"/>
    <lineage>
        <taxon>Eukaryota</taxon>
        <taxon>Viridiplantae</taxon>
        <taxon>Streptophyta</taxon>
        <taxon>Embryophyta</taxon>
        <taxon>Tracheophyta</taxon>
        <taxon>Spermatophyta</taxon>
        <taxon>Magnoliopsida</taxon>
        <taxon>eudicotyledons</taxon>
        <taxon>Gunneridae</taxon>
        <taxon>Pentapetalae</taxon>
        <taxon>rosids</taxon>
        <taxon>malvids</taxon>
        <taxon>Sapindales</taxon>
        <taxon>Rutaceae</taxon>
        <taxon>Aurantioideae</taxon>
        <taxon>Citrus</taxon>
    </lineage>
</organism>
<keyword evidence="1" id="KW-0808">Transferase</keyword>
<dbReference type="AlphaFoldDB" id="A0AAP0LS13"/>
<sequence length="480" mass="52528">MAMAVESSCRVKVVDESHVCPPRGSVSPTTIPLTFLDMAWISIGPMQRIFFYEFPGINTPHFTQNIYPNLKHSLSLTLRHFFPFAANLTCPPPPNHPYISYKEGDSVLVSVAESDYYFDHLTANQARDNNAFHQSLVPKLPTPSLLSEETHAVPTMAVQFTVFPNSGFSIGIAFNHVAADGRSFNHFVKSWASMSVTHRLGDLPCHDKDLVEDPDGIASIYLNDWRNFLKNCSAPSSADSGNGVTPPAVVPQEKVRLTLVLGRAEIEKLKQLVVAATQTQSEPAAARISTYVVTCAFIWVLWMKIQESKEGTTGGHLDDDTLSHFIAPADCRGRLGLPFPTTYFGNCLAQISGSAKRSELMGSNGIVVAAKAIGRAICKLEKGPLTGAENSMSHFIEKLKMPSLLVTVAGSPKFRVYDTDFGWGKPKKSEVGHIGHGSFSLNECRDEEGGVEIGLVIGRQQLDFFNAIIEHARAEYSMIG</sequence>
<name>A0AAP0LS13_9ROSI</name>
<evidence type="ECO:0000313" key="4">
    <source>
        <dbReference type="Proteomes" id="UP001428341"/>
    </source>
</evidence>
<evidence type="ECO:0000313" key="3">
    <source>
        <dbReference type="EMBL" id="KAK9181676.1"/>
    </source>
</evidence>
<keyword evidence="2" id="KW-0012">Acyltransferase</keyword>